<dbReference type="EMBL" id="BKCP01006027">
    <property type="protein sequence ID" value="GER40939.1"/>
    <property type="molecule type" value="Genomic_DNA"/>
</dbReference>
<dbReference type="AlphaFoldDB" id="A0A5A7Q6S1"/>
<reference evidence="2" key="1">
    <citation type="journal article" date="2019" name="Curr. Biol.">
        <title>Genome Sequence of Striga asiatica Provides Insight into the Evolution of Plant Parasitism.</title>
        <authorList>
            <person name="Yoshida S."/>
            <person name="Kim S."/>
            <person name="Wafula E.K."/>
            <person name="Tanskanen J."/>
            <person name="Kim Y.M."/>
            <person name="Honaas L."/>
            <person name="Yang Z."/>
            <person name="Spallek T."/>
            <person name="Conn C.E."/>
            <person name="Ichihashi Y."/>
            <person name="Cheong K."/>
            <person name="Cui S."/>
            <person name="Der J.P."/>
            <person name="Gundlach H."/>
            <person name="Jiao Y."/>
            <person name="Hori C."/>
            <person name="Ishida J.K."/>
            <person name="Kasahara H."/>
            <person name="Kiba T."/>
            <person name="Kim M.S."/>
            <person name="Koo N."/>
            <person name="Laohavisit A."/>
            <person name="Lee Y.H."/>
            <person name="Lumba S."/>
            <person name="McCourt P."/>
            <person name="Mortimer J.C."/>
            <person name="Mutuku J.M."/>
            <person name="Nomura T."/>
            <person name="Sasaki-Sekimoto Y."/>
            <person name="Seto Y."/>
            <person name="Wang Y."/>
            <person name="Wakatake T."/>
            <person name="Sakakibara H."/>
            <person name="Demura T."/>
            <person name="Yamaguchi S."/>
            <person name="Yoneyama K."/>
            <person name="Manabe R.I."/>
            <person name="Nelson D.C."/>
            <person name="Schulman A.H."/>
            <person name="Timko M.P."/>
            <person name="dePamphilis C.W."/>
            <person name="Choi D."/>
            <person name="Shirasu K."/>
        </authorList>
    </citation>
    <scope>NUCLEOTIDE SEQUENCE [LARGE SCALE GENOMIC DNA]</scope>
    <source>
        <strain evidence="2">cv. UVA1</strain>
    </source>
</reference>
<comment type="caution">
    <text evidence="1">The sequence shown here is derived from an EMBL/GenBank/DDBJ whole genome shotgun (WGS) entry which is preliminary data.</text>
</comment>
<organism evidence="1 2">
    <name type="scientific">Striga asiatica</name>
    <name type="common">Asiatic witchweed</name>
    <name type="synonym">Buchnera asiatica</name>
    <dbReference type="NCBI Taxonomy" id="4170"/>
    <lineage>
        <taxon>Eukaryota</taxon>
        <taxon>Viridiplantae</taxon>
        <taxon>Streptophyta</taxon>
        <taxon>Embryophyta</taxon>
        <taxon>Tracheophyta</taxon>
        <taxon>Spermatophyta</taxon>
        <taxon>Magnoliopsida</taxon>
        <taxon>eudicotyledons</taxon>
        <taxon>Gunneridae</taxon>
        <taxon>Pentapetalae</taxon>
        <taxon>asterids</taxon>
        <taxon>lamiids</taxon>
        <taxon>Lamiales</taxon>
        <taxon>Orobanchaceae</taxon>
        <taxon>Buchnereae</taxon>
        <taxon>Striga</taxon>
    </lineage>
</organism>
<evidence type="ECO:0000313" key="1">
    <source>
        <dbReference type="EMBL" id="GER40939.1"/>
    </source>
</evidence>
<proteinExistence type="predicted"/>
<gene>
    <name evidence="1" type="ORF">STAS_17640</name>
</gene>
<keyword evidence="2" id="KW-1185">Reference proteome</keyword>
<name>A0A5A7Q6S1_STRAF</name>
<sequence>MKAYGKDIMAAIMESHCNFVGSAAAKAWSPTASETGGFQSLARSRPHPVAHLARNRAPCRCSGGLASRRKWPALSATSNSRLALVLLGTRRKLLGSRTCQKSAGQKGVLLKEYLGKFYETCELMRVEMRMAAGVAWG</sequence>
<evidence type="ECO:0000313" key="2">
    <source>
        <dbReference type="Proteomes" id="UP000325081"/>
    </source>
</evidence>
<protein>
    <submittedName>
        <fullName evidence="1">Unconventional myosin heavy chain 6</fullName>
    </submittedName>
</protein>
<accession>A0A5A7Q6S1</accession>
<dbReference type="Proteomes" id="UP000325081">
    <property type="component" value="Unassembled WGS sequence"/>
</dbReference>